<dbReference type="Proteomes" id="UP000032068">
    <property type="component" value="Unassembled WGS sequence"/>
</dbReference>
<dbReference type="InterPro" id="IPR003313">
    <property type="entry name" value="AraC-bd"/>
</dbReference>
<evidence type="ECO:0000256" key="3">
    <source>
        <dbReference type="ARBA" id="ARBA00023163"/>
    </source>
</evidence>
<dbReference type="GO" id="GO:0043565">
    <property type="term" value="F:sequence-specific DNA binding"/>
    <property type="evidence" value="ECO:0007669"/>
    <property type="project" value="InterPro"/>
</dbReference>
<dbReference type="PROSITE" id="PS01124">
    <property type="entry name" value="HTH_ARAC_FAMILY_2"/>
    <property type="match status" value="1"/>
</dbReference>
<evidence type="ECO:0000256" key="1">
    <source>
        <dbReference type="ARBA" id="ARBA00023015"/>
    </source>
</evidence>
<dbReference type="OrthoDB" id="9809338at2"/>
<keyword evidence="1" id="KW-0805">Transcription regulation</keyword>
<dbReference type="SUPFAM" id="SSF46689">
    <property type="entry name" value="Homeodomain-like"/>
    <property type="match status" value="2"/>
</dbReference>
<dbReference type="Gene3D" id="1.10.10.60">
    <property type="entry name" value="Homeodomain-like"/>
    <property type="match status" value="1"/>
</dbReference>
<dbReference type="InterPro" id="IPR037923">
    <property type="entry name" value="HTH-like"/>
</dbReference>
<evidence type="ECO:0000313" key="7">
    <source>
        <dbReference type="EMBL" id="KIP99377.1"/>
    </source>
</evidence>
<evidence type="ECO:0000256" key="2">
    <source>
        <dbReference type="ARBA" id="ARBA00023125"/>
    </source>
</evidence>
<keyword evidence="2" id="KW-0238">DNA-binding</keyword>
<keyword evidence="5" id="KW-0812">Transmembrane</keyword>
<dbReference type="Pfam" id="PF12833">
    <property type="entry name" value="HTH_18"/>
    <property type="match status" value="1"/>
</dbReference>
<evidence type="ECO:0000313" key="8">
    <source>
        <dbReference type="Proteomes" id="UP000032068"/>
    </source>
</evidence>
<dbReference type="PANTHER" id="PTHR46796:SF2">
    <property type="entry name" value="TRANSCRIPTIONAL REGULATORY PROTEIN"/>
    <property type="match status" value="1"/>
</dbReference>
<dbReference type="SMART" id="SM00342">
    <property type="entry name" value="HTH_ARAC"/>
    <property type="match status" value="1"/>
</dbReference>
<dbReference type="AlphaFoldDB" id="A0A0D0KMV5"/>
<keyword evidence="5" id="KW-1133">Transmembrane helix</keyword>
<dbReference type="SUPFAM" id="SSF51215">
    <property type="entry name" value="Regulatory protein AraC"/>
    <property type="match status" value="1"/>
</dbReference>
<protein>
    <submittedName>
        <fullName evidence="7">AraC family transcriptional regulator</fullName>
    </submittedName>
</protein>
<evidence type="ECO:0000256" key="5">
    <source>
        <dbReference type="SAM" id="Phobius"/>
    </source>
</evidence>
<feature type="domain" description="HTH araC/xylS-type" evidence="6">
    <location>
        <begin position="169"/>
        <end position="266"/>
    </location>
</feature>
<organism evidence="7 8">
    <name type="scientific">Pseudomonas fulva</name>
    <dbReference type="NCBI Taxonomy" id="47880"/>
    <lineage>
        <taxon>Bacteria</taxon>
        <taxon>Pseudomonadati</taxon>
        <taxon>Pseudomonadota</taxon>
        <taxon>Gammaproteobacteria</taxon>
        <taxon>Pseudomonadales</taxon>
        <taxon>Pseudomonadaceae</taxon>
        <taxon>Pseudomonas</taxon>
    </lineage>
</organism>
<dbReference type="GO" id="GO:0003700">
    <property type="term" value="F:DNA-binding transcription factor activity"/>
    <property type="evidence" value="ECO:0007669"/>
    <property type="project" value="InterPro"/>
</dbReference>
<keyword evidence="3" id="KW-0804">Transcription</keyword>
<dbReference type="PANTHER" id="PTHR46796">
    <property type="entry name" value="HTH-TYPE TRANSCRIPTIONAL ACTIVATOR RHAS-RELATED"/>
    <property type="match status" value="1"/>
</dbReference>
<dbReference type="Pfam" id="PF02311">
    <property type="entry name" value="AraC_binding"/>
    <property type="match status" value="1"/>
</dbReference>
<keyword evidence="5" id="KW-0472">Membrane</keyword>
<name>A0A0D0KMV5_9PSED</name>
<dbReference type="InterPro" id="IPR050204">
    <property type="entry name" value="AraC_XylS_family_regulators"/>
</dbReference>
<reference evidence="7 8" key="1">
    <citation type="submission" date="2014-12" db="EMBL/GenBank/DDBJ databases">
        <title>16Stimator: statistical estimation of ribosomal gene copy numbers from draft genome assemblies.</title>
        <authorList>
            <person name="Perisin M.A."/>
            <person name="Vetter M."/>
            <person name="Gilbert J.A."/>
            <person name="Bergelson J."/>
        </authorList>
    </citation>
    <scope>NUCLEOTIDE SEQUENCE [LARGE SCALE GENOMIC DNA]</scope>
    <source>
        <strain evidence="7 8">MEJ086</strain>
    </source>
</reference>
<proteinExistence type="predicted"/>
<comment type="function">
    <text evidence="4">Regulatory protein of the TOL plasmid xyl operons. XylS activates the xylXYZLTEGFJQKIH operon required for the degradation of toluene, m-xylene and p-xylene.</text>
</comment>
<sequence length="274" mass="31092">MGTDTNGRDWVLRSHVPGRVERIEAYFSGHGYDPHRHDAYAIGRTLSGVQSFRYRRAMRHSLPGGTLVLHPDELHDGMAGTADGFRYRMLYIEPLLIQQVLGGKPLPFIAGGLSDDPRLRRATESFMQAMDHPLESLEEDDAIHDLARALDAVAGTSRGRRTVDYRAAQRAREYIHSRNGASITLDELEHVSGRERWSLSRDFRALFGTSPYRYVTMRRLDRCRELALAGIGLADAALIAGFFDQSHMTRHFVRSFGLSPARWLSMVRLQDRTR</sequence>
<comment type="caution">
    <text evidence="7">The sequence shown here is derived from an EMBL/GenBank/DDBJ whole genome shotgun (WGS) entry which is preliminary data.</text>
</comment>
<dbReference type="InterPro" id="IPR018060">
    <property type="entry name" value="HTH_AraC"/>
</dbReference>
<dbReference type="InterPro" id="IPR009057">
    <property type="entry name" value="Homeodomain-like_sf"/>
</dbReference>
<dbReference type="EMBL" id="JXQW01000037">
    <property type="protein sequence ID" value="KIP99377.1"/>
    <property type="molecule type" value="Genomic_DNA"/>
</dbReference>
<dbReference type="RefSeq" id="WP_042554531.1">
    <property type="nucleotide sequence ID" value="NZ_JXQW01000037.1"/>
</dbReference>
<evidence type="ECO:0000259" key="6">
    <source>
        <dbReference type="PROSITE" id="PS01124"/>
    </source>
</evidence>
<evidence type="ECO:0000256" key="4">
    <source>
        <dbReference type="ARBA" id="ARBA00037345"/>
    </source>
</evidence>
<gene>
    <name evidence="7" type="ORF">RU08_14410</name>
</gene>
<feature type="transmembrane region" description="Helical" evidence="5">
    <location>
        <begin position="226"/>
        <end position="243"/>
    </location>
</feature>
<accession>A0A0D0KMV5</accession>